<dbReference type="PROSITE" id="PS50928">
    <property type="entry name" value="ABC_TM1"/>
    <property type="match status" value="1"/>
</dbReference>
<dbReference type="SUPFAM" id="SSF161098">
    <property type="entry name" value="MetI-like"/>
    <property type="match status" value="1"/>
</dbReference>
<evidence type="ECO:0000256" key="2">
    <source>
        <dbReference type="ARBA" id="ARBA00022448"/>
    </source>
</evidence>
<evidence type="ECO:0000256" key="7">
    <source>
        <dbReference type="SAM" id="Phobius"/>
    </source>
</evidence>
<dbReference type="InterPro" id="IPR051393">
    <property type="entry name" value="ABC_transporter_permease"/>
</dbReference>
<keyword evidence="6 7" id="KW-0472">Membrane</keyword>
<evidence type="ECO:0000256" key="3">
    <source>
        <dbReference type="ARBA" id="ARBA00022475"/>
    </source>
</evidence>
<keyword evidence="4 7" id="KW-0812">Transmembrane</keyword>
<protein>
    <recommendedName>
        <fullName evidence="8">ABC transmembrane type-1 domain-containing protein</fullName>
    </recommendedName>
</protein>
<gene>
    <name evidence="9" type="ORF">SDC9_63803</name>
</gene>
<feature type="transmembrane region" description="Helical" evidence="7">
    <location>
        <begin position="38"/>
        <end position="59"/>
    </location>
</feature>
<dbReference type="AlphaFoldDB" id="A0A644XTH7"/>
<comment type="subcellular location">
    <subcellularLocation>
        <location evidence="1">Cell membrane</location>
        <topology evidence="1">Multi-pass membrane protein</topology>
    </subcellularLocation>
</comment>
<dbReference type="PANTHER" id="PTHR30193">
    <property type="entry name" value="ABC TRANSPORTER PERMEASE PROTEIN"/>
    <property type="match status" value="1"/>
</dbReference>
<keyword evidence="3" id="KW-1003">Cell membrane</keyword>
<dbReference type="EMBL" id="VSSQ01002793">
    <property type="protein sequence ID" value="MPM17414.1"/>
    <property type="molecule type" value="Genomic_DNA"/>
</dbReference>
<evidence type="ECO:0000256" key="6">
    <source>
        <dbReference type="ARBA" id="ARBA00023136"/>
    </source>
</evidence>
<evidence type="ECO:0000313" key="9">
    <source>
        <dbReference type="EMBL" id="MPM17414.1"/>
    </source>
</evidence>
<dbReference type="Pfam" id="PF00528">
    <property type="entry name" value="BPD_transp_1"/>
    <property type="match status" value="1"/>
</dbReference>
<dbReference type="PANTHER" id="PTHR30193:SF37">
    <property type="entry name" value="INNER MEMBRANE ABC TRANSPORTER PERMEASE PROTEIN YCJO"/>
    <property type="match status" value="1"/>
</dbReference>
<evidence type="ECO:0000256" key="4">
    <source>
        <dbReference type="ARBA" id="ARBA00022692"/>
    </source>
</evidence>
<dbReference type="GO" id="GO:0005886">
    <property type="term" value="C:plasma membrane"/>
    <property type="evidence" value="ECO:0007669"/>
    <property type="project" value="UniProtKB-SubCell"/>
</dbReference>
<feature type="transmembrane region" description="Helical" evidence="7">
    <location>
        <begin position="134"/>
        <end position="154"/>
    </location>
</feature>
<name>A0A644XTH7_9ZZZZ</name>
<dbReference type="CDD" id="cd06261">
    <property type="entry name" value="TM_PBP2"/>
    <property type="match status" value="1"/>
</dbReference>
<feature type="transmembrane region" description="Helical" evidence="7">
    <location>
        <begin position="101"/>
        <end position="122"/>
    </location>
</feature>
<evidence type="ECO:0000259" key="8">
    <source>
        <dbReference type="PROSITE" id="PS50928"/>
    </source>
</evidence>
<sequence>MESNSAARGQKPPKVHHVKKVRLFGSVYHLSEIGTGTLLLIPGIAFLIFTFVIPVIQVIQLSFTNYNTITGAMRGVGFSNYAYLLTGSTSEYFYQALGHTVVYAVVRLAFDVTIALLIAVMLDSNVPLKKFLRASYFAPVVVPVVASSLIWIWFYDVNIGPFNQILSWIGLPTSKWLLSEKTSLMSILIFSIWKGLGYNVILFLAGLQNISDSYLEAGRIDGATSWQLFWKIKLPLLRPIVSFVLMMDFIEAFKVFTEVNVMTPDGGPLRSTMLIVNYIYELAFTNGRMGRASACALILFVIIFICTFIQRRIGASKTVDYD</sequence>
<keyword evidence="5 7" id="KW-1133">Transmembrane helix</keyword>
<proteinExistence type="predicted"/>
<feature type="domain" description="ABC transmembrane type-1" evidence="8">
    <location>
        <begin position="97"/>
        <end position="310"/>
    </location>
</feature>
<evidence type="ECO:0000256" key="1">
    <source>
        <dbReference type="ARBA" id="ARBA00004651"/>
    </source>
</evidence>
<dbReference type="InterPro" id="IPR000515">
    <property type="entry name" value="MetI-like"/>
</dbReference>
<dbReference type="GO" id="GO:0055085">
    <property type="term" value="P:transmembrane transport"/>
    <property type="evidence" value="ECO:0007669"/>
    <property type="project" value="InterPro"/>
</dbReference>
<evidence type="ECO:0000256" key="5">
    <source>
        <dbReference type="ARBA" id="ARBA00022989"/>
    </source>
</evidence>
<feature type="transmembrane region" description="Helical" evidence="7">
    <location>
        <begin position="184"/>
        <end position="205"/>
    </location>
</feature>
<keyword evidence="2" id="KW-0813">Transport</keyword>
<reference evidence="9" key="1">
    <citation type="submission" date="2019-08" db="EMBL/GenBank/DDBJ databases">
        <authorList>
            <person name="Kucharzyk K."/>
            <person name="Murdoch R.W."/>
            <person name="Higgins S."/>
            <person name="Loffler F."/>
        </authorList>
    </citation>
    <scope>NUCLEOTIDE SEQUENCE</scope>
</reference>
<dbReference type="Gene3D" id="1.10.3720.10">
    <property type="entry name" value="MetI-like"/>
    <property type="match status" value="1"/>
</dbReference>
<dbReference type="InterPro" id="IPR035906">
    <property type="entry name" value="MetI-like_sf"/>
</dbReference>
<organism evidence="9">
    <name type="scientific">bioreactor metagenome</name>
    <dbReference type="NCBI Taxonomy" id="1076179"/>
    <lineage>
        <taxon>unclassified sequences</taxon>
        <taxon>metagenomes</taxon>
        <taxon>ecological metagenomes</taxon>
    </lineage>
</organism>
<accession>A0A644XTH7</accession>
<comment type="caution">
    <text evidence="9">The sequence shown here is derived from an EMBL/GenBank/DDBJ whole genome shotgun (WGS) entry which is preliminary data.</text>
</comment>
<feature type="transmembrane region" description="Helical" evidence="7">
    <location>
        <begin position="289"/>
        <end position="309"/>
    </location>
</feature>